<feature type="binding site" evidence="5">
    <location>
        <begin position="144"/>
        <end position="151"/>
    </location>
    <ligand>
        <name>ATP</name>
        <dbReference type="ChEBI" id="CHEBI:30616"/>
    </ligand>
</feature>
<dbReference type="SMART" id="SM00382">
    <property type="entry name" value="AAA"/>
    <property type="match status" value="1"/>
</dbReference>
<keyword evidence="2 5" id="KW-0547">Nucleotide-binding</keyword>
<keyword evidence="7" id="KW-0132">Cell division</keyword>
<dbReference type="Gene3D" id="3.30.980.40">
    <property type="match status" value="1"/>
</dbReference>
<evidence type="ECO:0000313" key="8">
    <source>
        <dbReference type="Proteomes" id="UP000231450"/>
    </source>
</evidence>
<feature type="domain" description="FtsK" evidence="6">
    <location>
        <begin position="127"/>
        <end position="318"/>
    </location>
</feature>
<dbReference type="PROSITE" id="PS50901">
    <property type="entry name" value="FTSK"/>
    <property type="match status" value="1"/>
</dbReference>
<reference evidence="8" key="1">
    <citation type="submission" date="2017-09" db="EMBL/GenBank/DDBJ databases">
        <title>Depth-based differentiation of microbial function through sediment-hosted aquifers and enrichment of novel symbionts in the deep terrestrial subsurface.</title>
        <authorList>
            <person name="Probst A.J."/>
            <person name="Ladd B."/>
            <person name="Jarett J.K."/>
            <person name="Geller-Mcgrath D.E."/>
            <person name="Sieber C.M.K."/>
            <person name="Emerson J.B."/>
            <person name="Anantharaman K."/>
            <person name="Thomas B.C."/>
            <person name="Malmstrom R."/>
            <person name="Stieglmeier M."/>
            <person name="Klingl A."/>
            <person name="Woyke T."/>
            <person name="Ryan C.M."/>
            <person name="Banfield J.F."/>
        </authorList>
    </citation>
    <scope>NUCLEOTIDE SEQUENCE [LARGE SCALE GENOMIC DNA]</scope>
</reference>
<dbReference type="GO" id="GO:0003677">
    <property type="term" value="F:DNA binding"/>
    <property type="evidence" value="ECO:0007669"/>
    <property type="project" value="UniProtKB-KW"/>
</dbReference>
<evidence type="ECO:0000256" key="3">
    <source>
        <dbReference type="ARBA" id="ARBA00022840"/>
    </source>
</evidence>
<dbReference type="InterPro" id="IPR036390">
    <property type="entry name" value="WH_DNA-bd_sf"/>
</dbReference>
<dbReference type="CDD" id="cd01127">
    <property type="entry name" value="TrwB_TraG_TraD_VirD4"/>
    <property type="match status" value="1"/>
</dbReference>
<dbReference type="Gene3D" id="1.10.10.10">
    <property type="entry name" value="Winged helix-like DNA-binding domain superfamily/Winged helix DNA-binding domain"/>
    <property type="match status" value="1"/>
</dbReference>
<dbReference type="InterPro" id="IPR002543">
    <property type="entry name" value="FtsK_dom"/>
</dbReference>
<comment type="caution">
    <text evidence="7">The sequence shown here is derived from an EMBL/GenBank/DDBJ whole genome shotgun (WGS) entry which is preliminary data.</text>
</comment>
<dbReference type="InterPro" id="IPR018541">
    <property type="entry name" value="Ftsk_gamma"/>
</dbReference>
<dbReference type="SUPFAM" id="SSF46785">
    <property type="entry name" value="Winged helix' DNA-binding domain"/>
    <property type="match status" value="1"/>
</dbReference>
<dbReference type="GO" id="GO:0051301">
    <property type="term" value="P:cell division"/>
    <property type="evidence" value="ECO:0007669"/>
    <property type="project" value="UniProtKB-KW"/>
</dbReference>
<keyword evidence="4" id="KW-0238">DNA-binding</keyword>
<evidence type="ECO:0000256" key="4">
    <source>
        <dbReference type="ARBA" id="ARBA00023125"/>
    </source>
</evidence>
<dbReference type="EMBL" id="PFDW01000066">
    <property type="protein sequence ID" value="PJE57968.1"/>
    <property type="molecule type" value="Genomic_DNA"/>
</dbReference>
<name>A0A2M8KDH7_9BACT</name>
<dbReference type="InterPro" id="IPR050206">
    <property type="entry name" value="FtsK/SpoIIIE/SftA"/>
</dbReference>
<proteinExistence type="inferred from homology"/>
<dbReference type="InterPro" id="IPR036388">
    <property type="entry name" value="WH-like_DNA-bd_sf"/>
</dbReference>
<evidence type="ECO:0000256" key="2">
    <source>
        <dbReference type="ARBA" id="ARBA00022741"/>
    </source>
</evidence>
<feature type="non-terminal residue" evidence="7">
    <location>
        <position position="1"/>
    </location>
</feature>
<organism evidence="7 8">
    <name type="scientific">Candidatus Portnoybacteria bacterium CG10_big_fil_rev_8_21_14_0_10_36_7</name>
    <dbReference type="NCBI Taxonomy" id="1974812"/>
    <lineage>
        <taxon>Bacteria</taxon>
        <taxon>Candidatus Portnoyibacteriota</taxon>
    </lineage>
</organism>
<dbReference type="Proteomes" id="UP000231450">
    <property type="component" value="Unassembled WGS sequence"/>
</dbReference>
<dbReference type="Pfam" id="PF09397">
    <property type="entry name" value="FtsK_gamma"/>
    <property type="match status" value="1"/>
</dbReference>
<dbReference type="PANTHER" id="PTHR22683">
    <property type="entry name" value="SPORULATION PROTEIN RELATED"/>
    <property type="match status" value="1"/>
</dbReference>
<evidence type="ECO:0000313" key="7">
    <source>
        <dbReference type="EMBL" id="PJE57968.1"/>
    </source>
</evidence>
<accession>A0A2M8KDH7</accession>
<dbReference type="PANTHER" id="PTHR22683:SF41">
    <property type="entry name" value="DNA TRANSLOCASE FTSK"/>
    <property type="match status" value="1"/>
</dbReference>
<dbReference type="Pfam" id="PF17854">
    <property type="entry name" value="FtsK_alpha"/>
    <property type="match status" value="1"/>
</dbReference>
<dbReference type="InterPro" id="IPR041027">
    <property type="entry name" value="FtsK_alpha"/>
</dbReference>
<keyword evidence="3 5" id="KW-0067">ATP-binding</keyword>
<dbReference type="GO" id="GO:0005524">
    <property type="term" value="F:ATP binding"/>
    <property type="evidence" value="ECO:0007669"/>
    <property type="project" value="UniProtKB-UniRule"/>
</dbReference>
<gene>
    <name evidence="7" type="ORF">COU81_03215</name>
</gene>
<dbReference type="InterPro" id="IPR003593">
    <property type="entry name" value="AAA+_ATPase"/>
</dbReference>
<dbReference type="SUPFAM" id="SSF52540">
    <property type="entry name" value="P-loop containing nucleoside triphosphate hydrolases"/>
    <property type="match status" value="1"/>
</dbReference>
<evidence type="ECO:0000256" key="1">
    <source>
        <dbReference type="ARBA" id="ARBA00006474"/>
    </source>
</evidence>
<dbReference type="InterPro" id="IPR027417">
    <property type="entry name" value="P-loop_NTPase"/>
</dbReference>
<evidence type="ECO:0000259" key="6">
    <source>
        <dbReference type="PROSITE" id="PS50901"/>
    </source>
</evidence>
<dbReference type="SMART" id="SM00843">
    <property type="entry name" value="Ftsk_gamma"/>
    <property type="match status" value="1"/>
</dbReference>
<keyword evidence="7" id="KW-0131">Cell cycle</keyword>
<comment type="similarity">
    <text evidence="1">Belongs to the FtsK/SpoIIIE/SftA family.</text>
</comment>
<dbReference type="Gene3D" id="3.40.50.300">
    <property type="entry name" value="P-loop containing nucleotide triphosphate hydrolases"/>
    <property type="match status" value="1"/>
</dbReference>
<protein>
    <submittedName>
        <fullName evidence="7">Cell division protein FtsK</fullName>
    </submittedName>
</protein>
<sequence length="469" mass="50890">ILESDKGEPSSGDIQANATIIKRTLANFSIEVEMAEVNVGPTVTQYTLRPAQGIKLTKITGLANDLALSLAAHPIRIEAPIPGRSLVGIEIPNKTATKVRMRNLLASPLLQEKNSNLCLALGRDVAGIPIFPDLAKMPHLLIAGATGTGKTICLNALITSLLYQNTPENLRFILIDPKRVEFTPYMGIPHLLTPVILNPEKAVNALRWAVGEMERRFDVLSGLGARDITSYNNKLKAKSDEDLMPFIVIVIDELADLMSTFGREMEAAIVRIAQMARAVGIHLVLATQRPSVEVITGLIKANITTRIAFQVASQIDSRTILDSAGAEKLLGNGDLLLLSAESSKPRRVQGVFISEKEVKSTTDYLKDAGEVSYQEEIIQPKQSQTDSEIAGENSGDDELYGEARRTVIEAGKASASLLQRRLRVGYARAARLLDILESNGIIGPSDGAKPRDILIATPNEDSDIYSQEN</sequence>
<evidence type="ECO:0000256" key="5">
    <source>
        <dbReference type="PROSITE-ProRule" id="PRU00289"/>
    </source>
</evidence>
<dbReference type="AlphaFoldDB" id="A0A2M8KDH7"/>
<dbReference type="Pfam" id="PF01580">
    <property type="entry name" value="FtsK_SpoIIIE"/>
    <property type="match status" value="1"/>
</dbReference>